<feature type="domain" description="Protein kinase" evidence="16">
    <location>
        <begin position="52"/>
        <end position="336"/>
    </location>
</feature>
<dbReference type="EC" id="2.7.11.1" evidence="3"/>
<evidence type="ECO:0000259" key="16">
    <source>
        <dbReference type="PROSITE" id="PS50011"/>
    </source>
</evidence>
<evidence type="ECO:0000313" key="17">
    <source>
        <dbReference type="EMBL" id="EKX31028.1"/>
    </source>
</evidence>
<keyword evidence="6" id="KW-0479">Metal-binding</keyword>
<comment type="catalytic activity">
    <reaction evidence="13">
        <text>L-seryl-[protein] + ATP = O-phospho-L-seryl-[protein] + ADP + H(+)</text>
        <dbReference type="Rhea" id="RHEA:17989"/>
        <dbReference type="Rhea" id="RHEA-COMP:9863"/>
        <dbReference type="Rhea" id="RHEA-COMP:11604"/>
        <dbReference type="ChEBI" id="CHEBI:15378"/>
        <dbReference type="ChEBI" id="CHEBI:29999"/>
        <dbReference type="ChEBI" id="CHEBI:30616"/>
        <dbReference type="ChEBI" id="CHEBI:83421"/>
        <dbReference type="ChEBI" id="CHEBI:456216"/>
        <dbReference type="EC" id="2.7.11.1"/>
    </reaction>
</comment>
<dbReference type="RefSeq" id="XP_005818008.1">
    <property type="nucleotide sequence ID" value="XM_005817951.1"/>
</dbReference>
<evidence type="ECO:0000256" key="14">
    <source>
        <dbReference type="PROSITE-ProRule" id="PRU10141"/>
    </source>
</evidence>
<name>L1I436_GUITC</name>
<evidence type="ECO:0000313" key="19">
    <source>
        <dbReference type="Proteomes" id="UP000011087"/>
    </source>
</evidence>
<dbReference type="PROSITE" id="PS50011">
    <property type="entry name" value="PROTEIN_KINASE_DOM"/>
    <property type="match status" value="1"/>
</dbReference>
<dbReference type="EMBL" id="JH993389">
    <property type="protein sequence ID" value="EKX31028.1"/>
    <property type="molecule type" value="Genomic_DNA"/>
</dbReference>
<protein>
    <recommendedName>
        <fullName evidence="3">non-specific serine/threonine protein kinase</fullName>
        <ecNumber evidence="3">2.7.11.1</ecNumber>
    </recommendedName>
</protein>
<keyword evidence="10" id="KW-0460">Magnesium</keyword>
<dbReference type="InterPro" id="IPR000719">
    <property type="entry name" value="Prot_kinase_dom"/>
</dbReference>
<evidence type="ECO:0000256" key="11">
    <source>
        <dbReference type="ARBA" id="ARBA00023211"/>
    </source>
</evidence>
<evidence type="ECO:0000256" key="2">
    <source>
        <dbReference type="ARBA" id="ARBA00001946"/>
    </source>
</evidence>
<reference evidence="19" key="2">
    <citation type="submission" date="2012-11" db="EMBL/GenBank/DDBJ databases">
        <authorList>
            <person name="Kuo A."/>
            <person name="Curtis B.A."/>
            <person name="Tanifuji G."/>
            <person name="Burki F."/>
            <person name="Gruber A."/>
            <person name="Irimia M."/>
            <person name="Maruyama S."/>
            <person name="Arias M.C."/>
            <person name="Ball S.G."/>
            <person name="Gile G.H."/>
            <person name="Hirakawa Y."/>
            <person name="Hopkins J.F."/>
            <person name="Rensing S.A."/>
            <person name="Schmutz J."/>
            <person name="Symeonidi A."/>
            <person name="Elias M."/>
            <person name="Eveleigh R.J."/>
            <person name="Herman E.K."/>
            <person name="Klute M.J."/>
            <person name="Nakayama T."/>
            <person name="Obornik M."/>
            <person name="Reyes-Prieto A."/>
            <person name="Armbrust E.V."/>
            <person name="Aves S.J."/>
            <person name="Beiko R.G."/>
            <person name="Coutinho P."/>
            <person name="Dacks J.B."/>
            <person name="Durnford D.G."/>
            <person name="Fast N.M."/>
            <person name="Green B.R."/>
            <person name="Grisdale C."/>
            <person name="Hempe F."/>
            <person name="Henrissat B."/>
            <person name="Hoppner M.P."/>
            <person name="Ishida K.-I."/>
            <person name="Kim E."/>
            <person name="Koreny L."/>
            <person name="Kroth P.G."/>
            <person name="Liu Y."/>
            <person name="Malik S.-B."/>
            <person name="Maier U.G."/>
            <person name="McRose D."/>
            <person name="Mock T."/>
            <person name="Neilson J.A."/>
            <person name="Onodera N.T."/>
            <person name="Poole A.M."/>
            <person name="Pritham E.J."/>
            <person name="Richards T.A."/>
            <person name="Rocap G."/>
            <person name="Roy S.W."/>
            <person name="Sarai C."/>
            <person name="Schaack S."/>
            <person name="Shirato S."/>
            <person name="Slamovits C.H."/>
            <person name="Spencer D.F."/>
            <person name="Suzuki S."/>
            <person name="Worden A.Z."/>
            <person name="Zauner S."/>
            <person name="Barry K."/>
            <person name="Bell C."/>
            <person name="Bharti A.K."/>
            <person name="Crow J.A."/>
            <person name="Grimwood J."/>
            <person name="Kramer R."/>
            <person name="Lindquist E."/>
            <person name="Lucas S."/>
            <person name="Salamov A."/>
            <person name="McFadden G.I."/>
            <person name="Lane C.E."/>
            <person name="Keeling P.J."/>
            <person name="Gray M.W."/>
            <person name="Grigoriev I.V."/>
            <person name="Archibald J.M."/>
        </authorList>
    </citation>
    <scope>NUCLEOTIDE SEQUENCE</scope>
    <source>
        <strain evidence="19">CCMP2712</strain>
    </source>
</reference>
<dbReference type="GO" id="GO:0035556">
    <property type="term" value="P:intracellular signal transduction"/>
    <property type="evidence" value="ECO:0007669"/>
    <property type="project" value="TreeGrafter"/>
</dbReference>
<dbReference type="KEGG" id="gtt:GUITHDRAFT_122766"/>
<organism evidence="17">
    <name type="scientific">Guillardia theta (strain CCMP2712)</name>
    <name type="common">Cryptophyte</name>
    <dbReference type="NCBI Taxonomy" id="905079"/>
    <lineage>
        <taxon>Eukaryota</taxon>
        <taxon>Cryptophyceae</taxon>
        <taxon>Pyrenomonadales</taxon>
        <taxon>Geminigeraceae</taxon>
        <taxon>Guillardia</taxon>
    </lineage>
</organism>
<keyword evidence="9 14" id="KW-0067">ATP-binding</keyword>
<comment type="catalytic activity">
    <reaction evidence="12">
        <text>L-threonyl-[protein] + ATP = O-phospho-L-threonyl-[protein] + ADP + H(+)</text>
        <dbReference type="Rhea" id="RHEA:46608"/>
        <dbReference type="Rhea" id="RHEA-COMP:11060"/>
        <dbReference type="Rhea" id="RHEA-COMP:11605"/>
        <dbReference type="ChEBI" id="CHEBI:15378"/>
        <dbReference type="ChEBI" id="CHEBI:30013"/>
        <dbReference type="ChEBI" id="CHEBI:30616"/>
        <dbReference type="ChEBI" id="CHEBI:61977"/>
        <dbReference type="ChEBI" id="CHEBI:456216"/>
        <dbReference type="EC" id="2.7.11.1"/>
    </reaction>
</comment>
<dbReference type="GO" id="GO:0046872">
    <property type="term" value="F:metal ion binding"/>
    <property type="evidence" value="ECO:0007669"/>
    <property type="project" value="UniProtKB-KW"/>
</dbReference>
<evidence type="ECO:0000256" key="10">
    <source>
        <dbReference type="ARBA" id="ARBA00022842"/>
    </source>
</evidence>
<evidence type="ECO:0000256" key="5">
    <source>
        <dbReference type="ARBA" id="ARBA00022679"/>
    </source>
</evidence>
<dbReference type="Proteomes" id="UP000011087">
    <property type="component" value="Unassembled WGS sequence"/>
</dbReference>
<dbReference type="OMA" id="MCMNGTE"/>
<evidence type="ECO:0000256" key="15">
    <source>
        <dbReference type="SAM" id="MobiDB-lite"/>
    </source>
</evidence>
<dbReference type="eggNOG" id="KOG0583">
    <property type="taxonomic scope" value="Eukaryota"/>
</dbReference>
<evidence type="ECO:0000313" key="18">
    <source>
        <dbReference type="EnsemblProtists" id="EKX31028"/>
    </source>
</evidence>
<keyword evidence="11" id="KW-0464">Manganese</keyword>
<dbReference type="Gene3D" id="1.10.510.10">
    <property type="entry name" value="Transferase(Phosphotransferase) domain 1"/>
    <property type="match status" value="1"/>
</dbReference>
<evidence type="ECO:0000256" key="8">
    <source>
        <dbReference type="ARBA" id="ARBA00022777"/>
    </source>
</evidence>
<keyword evidence="8" id="KW-0418">Kinase</keyword>
<dbReference type="InterPro" id="IPR017441">
    <property type="entry name" value="Protein_kinase_ATP_BS"/>
</dbReference>
<accession>L1I436</accession>
<dbReference type="GO" id="GO:0005524">
    <property type="term" value="F:ATP binding"/>
    <property type="evidence" value="ECO:0007669"/>
    <property type="project" value="UniProtKB-UniRule"/>
</dbReference>
<comment type="cofactor">
    <cofactor evidence="2">
        <name>Mg(2+)</name>
        <dbReference type="ChEBI" id="CHEBI:18420"/>
    </cofactor>
</comment>
<reference evidence="17 19" key="1">
    <citation type="journal article" date="2012" name="Nature">
        <title>Algal genomes reveal evolutionary mosaicism and the fate of nucleomorphs.</title>
        <authorList>
            <consortium name="DOE Joint Genome Institute"/>
            <person name="Curtis B.A."/>
            <person name="Tanifuji G."/>
            <person name="Burki F."/>
            <person name="Gruber A."/>
            <person name="Irimia M."/>
            <person name="Maruyama S."/>
            <person name="Arias M.C."/>
            <person name="Ball S.G."/>
            <person name="Gile G.H."/>
            <person name="Hirakawa Y."/>
            <person name="Hopkins J.F."/>
            <person name="Kuo A."/>
            <person name="Rensing S.A."/>
            <person name="Schmutz J."/>
            <person name="Symeonidi A."/>
            <person name="Elias M."/>
            <person name="Eveleigh R.J."/>
            <person name="Herman E.K."/>
            <person name="Klute M.J."/>
            <person name="Nakayama T."/>
            <person name="Obornik M."/>
            <person name="Reyes-Prieto A."/>
            <person name="Armbrust E.V."/>
            <person name="Aves S.J."/>
            <person name="Beiko R.G."/>
            <person name="Coutinho P."/>
            <person name="Dacks J.B."/>
            <person name="Durnford D.G."/>
            <person name="Fast N.M."/>
            <person name="Green B.R."/>
            <person name="Grisdale C.J."/>
            <person name="Hempel F."/>
            <person name="Henrissat B."/>
            <person name="Hoppner M.P."/>
            <person name="Ishida K."/>
            <person name="Kim E."/>
            <person name="Koreny L."/>
            <person name="Kroth P.G."/>
            <person name="Liu Y."/>
            <person name="Malik S.B."/>
            <person name="Maier U.G."/>
            <person name="McRose D."/>
            <person name="Mock T."/>
            <person name="Neilson J.A."/>
            <person name="Onodera N.T."/>
            <person name="Poole A.M."/>
            <person name="Pritham E.J."/>
            <person name="Richards T.A."/>
            <person name="Rocap G."/>
            <person name="Roy S.W."/>
            <person name="Sarai C."/>
            <person name="Schaack S."/>
            <person name="Shirato S."/>
            <person name="Slamovits C.H."/>
            <person name="Spencer D.F."/>
            <person name="Suzuki S."/>
            <person name="Worden A.Z."/>
            <person name="Zauner S."/>
            <person name="Barry K."/>
            <person name="Bell C."/>
            <person name="Bharti A.K."/>
            <person name="Crow J.A."/>
            <person name="Grimwood J."/>
            <person name="Kramer R."/>
            <person name="Lindquist E."/>
            <person name="Lucas S."/>
            <person name="Salamov A."/>
            <person name="McFadden G.I."/>
            <person name="Lane C.E."/>
            <person name="Keeling P.J."/>
            <person name="Gray M.W."/>
            <person name="Grigoriev I.V."/>
            <person name="Archibald J.M."/>
        </authorList>
    </citation>
    <scope>NUCLEOTIDE SEQUENCE</scope>
    <source>
        <strain evidence="17 19">CCMP2712</strain>
    </source>
</reference>
<dbReference type="AlphaFoldDB" id="L1I436"/>
<comment type="cofactor">
    <cofactor evidence="1">
        <name>Mn(2+)</name>
        <dbReference type="ChEBI" id="CHEBI:29035"/>
    </cofactor>
</comment>
<feature type="compositionally biased region" description="Acidic residues" evidence="15">
    <location>
        <begin position="369"/>
        <end position="386"/>
    </location>
</feature>
<feature type="binding site" evidence="14">
    <location>
        <position position="86"/>
    </location>
    <ligand>
        <name>ATP</name>
        <dbReference type="ChEBI" id="CHEBI:30616"/>
    </ligand>
</feature>
<feature type="region of interest" description="Disordered" evidence="15">
    <location>
        <begin position="367"/>
        <end position="386"/>
    </location>
</feature>
<dbReference type="OrthoDB" id="68483at2759"/>
<dbReference type="Pfam" id="PF00069">
    <property type="entry name" value="Pkinase"/>
    <property type="match status" value="1"/>
</dbReference>
<dbReference type="PANTHER" id="PTHR24346">
    <property type="entry name" value="MAP/MICROTUBULE AFFINITY-REGULATING KINASE"/>
    <property type="match status" value="1"/>
</dbReference>
<evidence type="ECO:0000256" key="13">
    <source>
        <dbReference type="ARBA" id="ARBA00048679"/>
    </source>
</evidence>
<evidence type="ECO:0000256" key="4">
    <source>
        <dbReference type="ARBA" id="ARBA00022527"/>
    </source>
</evidence>
<dbReference type="SMART" id="SM00220">
    <property type="entry name" value="S_TKc"/>
    <property type="match status" value="1"/>
</dbReference>
<dbReference type="EnsemblProtists" id="EKX31028">
    <property type="protein sequence ID" value="EKX31028"/>
    <property type="gene ID" value="GUITHDRAFT_122766"/>
</dbReference>
<dbReference type="GO" id="GO:0005737">
    <property type="term" value="C:cytoplasm"/>
    <property type="evidence" value="ECO:0007669"/>
    <property type="project" value="TreeGrafter"/>
</dbReference>
<dbReference type="GO" id="GO:0004674">
    <property type="term" value="F:protein serine/threonine kinase activity"/>
    <property type="evidence" value="ECO:0007669"/>
    <property type="project" value="UniProtKB-KW"/>
</dbReference>
<gene>
    <name evidence="17" type="ORF">GUITHDRAFT_122766</name>
</gene>
<keyword evidence="5" id="KW-0808">Transferase</keyword>
<dbReference type="SUPFAM" id="SSF56112">
    <property type="entry name" value="Protein kinase-like (PK-like)"/>
    <property type="match status" value="1"/>
</dbReference>
<keyword evidence="19" id="KW-1185">Reference proteome</keyword>
<evidence type="ECO:0000256" key="6">
    <source>
        <dbReference type="ARBA" id="ARBA00022723"/>
    </source>
</evidence>
<keyword evidence="4" id="KW-0723">Serine/threonine-protein kinase</keyword>
<keyword evidence="7 14" id="KW-0547">Nucleotide-binding</keyword>
<dbReference type="PANTHER" id="PTHR24346:SF94">
    <property type="entry name" value="NON-SPECIFIC SERINE_THREONINE PROTEIN KINASE"/>
    <property type="match status" value="1"/>
</dbReference>
<proteinExistence type="predicted"/>
<sequence length="438" mass="49159">MMAVGAGLTLDEASKDTMLGIPYVPDLRQTLNVCRAQGGEKVKKALKKVGDYVLGDVLGEGAYGQVREGLLMREGDEKFGQRVAIKIISRRLLRKVRNGQENLKREIRCIKKVKHKNVIQFYESIDEEERDKVYLVFELANLFSVQDLCDIQKQLSATGQGLKDPITNEVCTDGIPLTYAKILFSQLMDGLQACHSKGVAHRDIKPSNLQLTSDGVLKIIDFGVAETLDQFDDLDDTTKFAGTPSFQPPEVAQGARTFSATKVDIWAAGVTLYVMVVGSPPFTGDSVDELYKNISKMEYKLPERGDEQLNDLIQGVMHPSPESRLSINDTLQHPWCETKDLPDMRELLEPLAHEEGKKKQSLLRRYMEEMSDEEGETDETDEDTNNIDEFRLLNAEALSGKKTLQMPWVQKNHQENQKSIISRFQSNLAGSDNNCIIS</sequence>
<evidence type="ECO:0000256" key="3">
    <source>
        <dbReference type="ARBA" id="ARBA00012513"/>
    </source>
</evidence>
<evidence type="ECO:0000256" key="12">
    <source>
        <dbReference type="ARBA" id="ARBA00047899"/>
    </source>
</evidence>
<dbReference type="PaxDb" id="55529-EKX31028"/>
<dbReference type="PROSITE" id="PS00107">
    <property type="entry name" value="PROTEIN_KINASE_ATP"/>
    <property type="match status" value="1"/>
</dbReference>
<dbReference type="STRING" id="905079.L1I436"/>
<evidence type="ECO:0000256" key="7">
    <source>
        <dbReference type="ARBA" id="ARBA00022741"/>
    </source>
</evidence>
<dbReference type="GeneID" id="17287750"/>
<dbReference type="Gene3D" id="3.30.200.20">
    <property type="entry name" value="Phosphorylase Kinase, domain 1"/>
    <property type="match status" value="1"/>
</dbReference>
<evidence type="ECO:0000256" key="1">
    <source>
        <dbReference type="ARBA" id="ARBA00001936"/>
    </source>
</evidence>
<dbReference type="InterPro" id="IPR011009">
    <property type="entry name" value="Kinase-like_dom_sf"/>
</dbReference>
<evidence type="ECO:0000256" key="9">
    <source>
        <dbReference type="ARBA" id="ARBA00022840"/>
    </source>
</evidence>
<reference evidence="18" key="3">
    <citation type="submission" date="2015-06" db="UniProtKB">
        <authorList>
            <consortium name="EnsemblProtists"/>
        </authorList>
    </citation>
    <scope>IDENTIFICATION</scope>
</reference>
<dbReference type="HOGENOM" id="CLU_000288_1_2_1"/>